<protein>
    <recommendedName>
        <fullName evidence="3">DUF2493 domain-containing protein</fullName>
    </recommendedName>
</protein>
<organism evidence="1 2">
    <name type="scientific">Escherichia phage St11Ph5</name>
    <dbReference type="NCBI Taxonomy" id="2047765"/>
    <lineage>
        <taxon>Viruses</taxon>
        <taxon>Duplodnaviria</taxon>
        <taxon>Heunggongvirae</taxon>
        <taxon>Uroviricota</taxon>
        <taxon>Caudoviricetes</taxon>
        <taxon>Schitoviridae</taxon>
        <taxon>Enquatrovirinae</taxon>
        <taxon>Gamaleyavirus</taxon>
        <taxon>Gamaleyavirus St11ph5</taxon>
    </lineage>
</organism>
<proteinExistence type="predicted"/>
<evidence type="ECO:0000313" key="2">
    <source>
        <dbReference type="Proteomes" id="UP000240794"/>
    </source>
</evidence>
<sequence>MKLIVAGGRDFVDTNRMIEELQKLVNSGNIPECPELVCGMVRGADILAFYLWKSANMQIHVFRAEWDVYGKSAGFRRNKEMGEFADAAVCFWDGNSKGTKHMIDIMQRLNKPVYIVRY</sequence>
<evidence type="ECO:0008006" key="3">
    <source>
        <dbReference type="Google" id="ProtNLM"/>
    </source>
</evidence>
<gene>
    <name evidence="1" type="ORF">St11Ph5_00014</name>
</gene>
<keyword evidence="2" id="KW-1185">Reference proteome</keyword>
<dbReference type="Proteomes" id="UP000240794">
    <property type="component" value="Segment"/>
</dbReference>
<name>A0A2D2W2X4_9CAUD</name>
<dbReference type="EMBL" id="MG208881">
    <property type="protein sequence ID" value="ATS92478.1"/>
    <property type="molecule type" value="Genomic_DNA"/>
</dbReference>
<reference evidence="1 2" key="1">
    <citation type="submission" date="2017-10" db="EMBL/GenBank/DDBJ databases">
        <title>St11Ph5, a novel member of G7CVirus Podoviridae family.</title>
        <authorList>
            <person name="Kulikov E.E."/>
            <person name="Golomidova A.K."/>
            <person name="Letarov A.V."/>
            <person name="Babenko V.V."/>
            <person name="Kostryukova E.S."/>
        </authorList>
    </citation>
    <scope>NUCLEOTIDE SEQUENCE [LARGE SCALE GENOMIC DNA]</scope>
</reference>
<accession>A0A2D2W2X4</accession>
<evidence type="ECO:0000313" key="1">
    <source>
        <dbReference type="EMBL" id="ATS92478.1"/>
    </source>
</evidence>